<gene>
    <name evidence="1" type="ORF">XCR1_1520008</name>
</gene>
<evidence type="ECO:0000313" key="2">
    <source>
        <dbReference type="Proteomes" id="UP000019197"/>
    </source>
</evidence>
<organism evidence="1 2">
    <name type="scientific">Xenorhabdus cabanillasii JM26</name>
    <dbReference type="NCBI Taxonomy" id="1427517"/>
    <lineage>
        <taxon>Bacteria</taxon>
        <taxon>Pseudomonadati</taxon>
        <taxon>Pseudomonadota</taxon>
        <taxon>Gammaproteobacteria</taxon>
        <taxon>Enterobacterales</taxon>
        <taxon>Morganellaceae</taxon>
        <taxon>Xenorhabdus</taxon>
    </lineage>
</organism>
<dbReference type="Proteomes" id="UP000019197">
    <property type="component" value="Unassembled WGS sequence"/>
</dbReference>
<comment type="caution">
    <text evidence="1">The sequence shown here is derived from an EMBL/GenBank/DDBJ whole genome shotgun (WGS) entry which is preliminary data.</text>
</comment>
<dbReference type="EMBL" id="CBXE010000060">
    <property type="protein sequence ID" value="CDL80435.1"/>
    <property type="molecule type" value="Genomic_DNA"/>
</dbReference>
<protein>
    <submittedName>
        <fullName evidence="1">Uncharacterized protein</fullName>
    </submittedName>
</protein>
<proteinExistence type="predicted"/>
<dbReference type="AlphaFoldDB" id="W1ITA4"/>
<accession>W1ITA4</accession>
<name>W1ITA4_9GAMM</name>
<sequence length="68" mass="7666">MREIPIFVYFIANQQKGSQADLFCFNAAITSFSNVLSYRLWLGVQASMACKIKNQNADGVSFLLPIFK</sequence>
<evidence type="ECO:0000313" key="1">
    <source>
        <dbReference type="EMBL" id="CDL80435.1"/>
    </source>
</evidence>
<reference evidence="1 2" key="1">
    <citation type="submission" date="2013-11" db="EMBL/GenBank/DDBJ databases">
        <title>Draft genome sequence and annotation of the entomopathogenic bacterium, Xenorhabdus cabanillasi strain JM26.</title>
        <authorList>
            <person name="Gualtieri M."/>
            <person name="Ogier J.C."/>
            <person name="Pages S."/>
            <person name="Givaudan A."/>
            <person name="Gaudriault S."/>
        </authorList>
    </citation>
    <scope>NUCLEOTIDE SEQUENCE [LARGE SCALE GENOMIC DNA]</scope>
    <source>
        <strain evidence="1 2">JM26</strain>
    </source>
</reference>